<evidence type="ECO:0000313" key="2">
    <source>
        <dbReference type="Proteomes" id="UP000540929"/>
    </source>
</evidence>
<sequence length="65" mass="7658">MSGRNGLYFAWKLIDRYRNREAINEHQIEFALKAIETVTGRRPIHGSQALEFEDEARLREKVVAR</sequence>
<accession>A0A7Y9WQE2</accession>
<comment type="caution">
    <text evidence="1">The sequence shown here is derived from an EMBL/GenBank/DDBJ whole genome shotgun (WGS) entry which is preliminary data.</text>
</comment>
<organism evidence="1 2">
    <name type="scientific">Paraburkholderia bryophila</name>
    <dbReference type="NCBI Taxonomy" id="420952"/>
    <lineage>
        <taxon>Bacteria</taxon>
        <taxon>Pseudomonadati</taxon>
        <taxon>Pseudomonadota</taxon>
        <taxon>Betaproteobacteria</taxon>
        <taxon>Burkholderiales</taxon>
        <taxon>Burkholderiaceae</taxon>
        <taxon>Paraburkholderia</taxon>
    </lineage>
</organism>
<dbReference type="EMBL" id="JACCAS010000001">
    <property type="protein sequence ID" value="NYH24673.1"/>
    <property type="molecule type" value="Genomic_DNA"/>
</dbReference>
<reference evidence="1 2" key="1">
    <citation type="submission" date="2020-07" db="EMBL/GenBank/DDBJ databases">
        <title>Exploring microbial biodiversity for novel pathways involved in the catabolism of aromatic compounds derived from lignin.</title>
        <authorList>
            <person name="Elkins J."/>
        </authorList>
    </citation>
    <scope>NUCLEOTIDE SEQUENCE [LARGE SCALE GENOMIC DNA]</scope>
    <source>
        <strain evidence="1 2">H2C3C</strain>
    </source>
</reference>
<keyword evidence="2" id="KW-1185">Reference proteome</keyword>
<name>A0A7Y9WQE2_9BURK</name>
<protein>
    <submittedName>
        <fullName evidence="1">Uncharacterized protein</fullName>
    </submittedName>
</protein>
<evidence type="ECO:0000313" key="1">
    <source>
        <dbReference type="EMBL" id="NYH24673.1"/>
    </source>
</evidence>
<dbReference type="AlphaFoldDB" id="A0A7Y9WQE2"/>
<gene>
    <name evidence="1" type="ORF">GGD40_004152</name>
</gene>
<dbReference type="Proteomes" id="UP000540929">
    <property type="component" value="Unassembled WGS sequence"/>
</dbReference>
<proteinExistence type="predicted"/>
<dbReference type="RefSeq" id="WP_179744742.1">
    <property type="nucleotide sequence ID" value="NZ_JACCAS010000001.1"/>
</dbReference>